<dbReference type="AlphaFoldDB" id="A0A3Q3IU18"/>
<protein>
    <submittedName>
        <fullName evidence="7">Uncharacterized protein</fullName>
    </submittedName>
</protein>
<evidence type="ECO:0000313" key="8">
    <source>
        <dbReference type="Proteomes" id="UP000261600"/>
    </source>
</evidence>
<accession>A0A3Q3IU18</accession>
<evidence type="ECO:0000256" key="3">
    <source>
        <dbReference type="ARBA" id="ARBA00022692"/>
    </source>
</evidence>
<evidence type="ECO:0000256" key="4">
    <source>
        <dbReference type="ARBA" id="ARBA00022989"/>
    </source>
</evidence>
<name>A0A3Q3IU18_MONAL</name>
<organism evidence="7 8">
    <name type="scientific">Monopterus albus</name>
    <name type="common">Swamp eel</name>
    <dbReference type="NCBI Taxonomy" id="43700"/>
    <lineage>
        <taxon>Eukaryota</taxon>
        <taxon>Metazoa</taxon>
        <taxon>Chordata</taxon>
        <taxon>Craniata</taxon>
        <taxon>Vertebrata</taxon>
        <taxon>Euteleostomi</taxon>
        <taxon>Actinopterygii</taxon>
        <taxon>Neopterygii</taxon>
        <taxon>Teleostei</taxon>
        <taxon>Neoteleostei</taxon>
        <taxon>Acanthomorphata</taxon>
        <taxon>Anabantaria</taxon>
        <taxon>Synbranchiformes</taxon>
        <taxon>Synbranchidae</taxon>
        <taxon>Monopterus</taxon>
    </lineage>
</organism>
<feature type="transmembrane region" description="Helical" evidence="6">
    <location>
        <begin position="6"/>
        <end position="27"/>
    </location>
</feature>
<dbReference type="Proteomes" id="UP000261600">
    <property type="component" value="Unplaced"/>
</dbReference>
<sequence>MDPQAGAVVLAPFALGAIGFTSAVIAAGSLAAKMMASAAIANGGGVAAGSLVAVLQSAGAVGLSGTATAVVASAGGAVGWLTSFVSQKAREARDRKQDKSK</sequence>
<feature type="transmembrane region" description="Helical" evidence="6">
    <location>
        <begin position="67"/>
        <end position="86"/>
    </location>
</feature>
<proteinExistence type="inferred from homology"/>
<dbReference type="PANTHER" id="PTHR16932">
    <property type="entry name" value="INTERFERON ALPHA-INDUCIBLE PROTEIN 27"/>
    <property type="match status" value="1"/>
</dbReference>
<evidence type="ECO:0000256" key="5">
    <source>
        <dbReference type="ARBA" id="ARBA00023136"/>
    </source>
</evidence>
<keyword evidence="8" id="KW-1185">Reference proteome</keyword>
<feature type="transmembrane region" description="Helical" evidence="6">
    <location>
        <begin position="39"/>
        <end position="61"/>
    </location>
</feature>
<reference evidence="7" key="1">
    <citation type="submission" date="2025-08" db="UniProtKB">
        <authorList>
            <consortium name="Ensembl"/>
        </authorList>
    </citation>
    <scope>IDENTIFICATION</scope>
</reference>
<dbReference type="Gene3D" id="6.10.110.10">
    <property type="match status" value="1"/>
</dbReference>
<dbReference type="InterPro" id="IPR009311">
    <property type="entry name" value="IFI6/IFI27-like"/>
</dbReference>
<keyword evidence="4 6" id="KW-1133">Transmembrane helix</keyword>
<evidence type="ECO:0000256" key="2">
    <source>
        <dbReference type="ARBA" id="ARBA00007262"/>
    </source>
</evidence>
<keyword evidence="5 6" id="KW-0472">Membrane</keyword>
<evidence type="ECO:0000313" key="7">
    <source>
        <dbReference type="Ensembl" id="ENSMALP00000007495.1"/>
    </source>
</evidence>
<reference evidence="7" key="2">
    <citation type="submission" date="2025-09" db="UniProtKB">
        <authorList>
            <consortium name="Ensembl"/>
        </authorList>
    </citation>
    <scope>IDENTIFICATION</scope>
</reference>
<dbReference type="Pfam" id="PF06140">
    <property type="entry name" value="Ifi-6-16"/>
    <property type="match status" value="1"/>
</dbReference>
<dbReference type="Ensembl" id="ENSMALT00000007657.1">
    <property type="protein sequence ID" value="ENSMALP00000007495.1"/>
    <property type="gene ID" value="ENSMALG00000005311.1"/>
</dbReference>
<dbReference type="InterPro" id="IPR038213">
    <property type="entry name" value="IFI6/IFI27-like_sf"/>
</dbReference>
<comment type="subcellular location">
    <subcellularLocation>
        <location evidence="1">Membrane</location>
        <topology evidence="1">Multi-pass membrane protein</topology>
    </subcellularLocation>
</comment>
<evidence type="ECO:0000256" key="6">
    <source>
        <dbReference type="SAM" id="Phobius"/>
    </source>
</evidence>
<dbReference type="GO" id="GO:0097193">
    <property type="term" value="P:intrinsic apoptotic signaling pathway"/>
    <property type="evidence" value="ECO:0007669"/>
    <property type="project" value="TreeGrafter"/>
</dbReference>
<evidence type="ECO:0000256" key="1">
    <source>
        <dbReference type="ARBA" id="ARBA00004141"/>
    </source>
</evidence>
<dbReference type="GO" id="GO:0031966">
    <property type="term" value="C:mitochondrial membrane"/>
    <property type="evidence" value="ECO:0007669"/>
    <property type="project" value="TreeGrafter"/>
</dbReference>
<dbReference type="PANTHER" id="PTHR16932:SF38">
    <property type="entry name" value="INTERFERON ALPHA INDUCIBLE PROTEIN 46-RELATED"/>
    <property type="match status" value="1"/>
</dbReference>
<comment type="similarity">
    <text evidence="2">Belongs to the IFI6/IFI27 family.</text>
</comment>
<dbReference type="GO" id="GO:0001836">
    <property type="term" value="P:release of cytochrome c from mitochondria"/>
    <property type="evidence" value="ECO:0007669"/>
    <property type="project" value="TreeGrafter"/>
</dbReference>
<keyword evidence="3 6" id="KW-0812">Transmembrane</keyword>